<keyword evidence="1" id="KW-1133">Transmembrane helix</keyword>
<protein>
    <submittedName>
        <fullName evidence="2">Uncharacterized protein</fullName>
    </submittedName>
</protein>
<dbReference type="EMBL" id="VUNI01000035">
    <property type="protein sequence ID" value="MST76004.1"/>
    <property type="molecule type" value="Genomic_DNA"/>
</dbReference>
<sequence>MMVEKKKSIVLIIILLTIVVIFICGRYYFAHNKSYKNEAIEKGDYIYLNGVRYSQTSKLENYKISNVVICTSDSGRKLYEIEEYPDYEYIAGYYAWDGVIYKKDETD</sequence>
<evidence type="ECO:0000313" key="2">
    <source>
        <dbReference type="EMBL" id="MST76004.1"/>
    </source>
</evidence>
<evidence type="ECO:0000256" key="1">
    <source>
        <dbReference type="SAM" id="Phobius"/>
    </source>
</evidence>
<keyword evidence="3" id="KW-1185">Reference proteome</keyword>
<name>A0A6L5YUC8_9FIRM</name>
<comment type="caution">
    <text evidence="2">The sequence shown here is derived from an EMBL/GenBank/DDBJ whole genome shotgun (WGS) entry which is preliminary data.</text>
</comment>
<keyword evidence="1" id="KW-0812">Transmembrane</keyword>
<evidence type="ECO:0000313" key="3">
    <source>
        <dbReference type="Proteomes" id="UP000474024"/>
    </source>
</evidence>
<feature type="transmembrane region" description="Helical" evidence="1">
    <location>
        <begin position="9"/>
        <end position="29"/>
    </location>
</feature>
<gene>
    <name evidence="2" type="ORF">FYJ75_13585</name>
</gene>
<dbReference type="Proteomes" id="UP000474024">
    <property type="component" value="Unassembled WGS sequence"/>
</dbReference>
<dbReference type="AlphaFoldDB" id="A0A6L5YUC8"/>
<reference evidence="2 3" key="1">
    <citation type="submission" date="2019-08" db="EMBL/GenBank/DDBJ databases">
        <title>In-depth cultivation of the pig gut microbiome towards novel bacterial diversity and tailored functional studies.</title>
        <authorList>
            <person name="Wylensek D."/>
            <person name="Hitch T.C.A."/>
            <person name="Clavel T."/>
        </authorList>
    </citation>
    <scope>NUCLEOTIDE SEQUENCE [LARGE SCALE GENOMIC DNA]</scope>
    <source>
        <strain evidence="2 3">MUC/MUC-530-WT-4D</strain>
    </source>
</reference>
<keyword evidence="1" id="KW-0472">Membrane</keyword>
<accession>A0A6L5YUC8</accession>
<proteinExistence type="predicted"/>
<organism evidence="2 3">
    <name type="scientific">Roseburia porci</name>
    <dbReference type="NCBI Taxonomy" id="2605790"/>
    <lineage>
        <taxon>Bacteria</taxon>
        <taxon>Bacillati</taxon>
        <taxon>Bacillota</taxon>
        <taxon>Clostridia</taxon>
        <taxon>Lachnospirales</taxon>
        <taxon>Lachnospiraceae</taxon>
        <taxon>Roseburia</taxon>
    </lineage>
</organism>